<dbReference type="GO" id="GO:0004803">
    <property type="term" value="F:transposase activity"/>
    <property type="evidence" value="ECO:0007669"/>
    <property type="project" value="InterPro"/>
</dbReference>
<dbReference type="RefSeq" id="WP_048097756.1">
    <property type="nucleotide sequence ID" value="NZ_LR699000.1"/>
</dbReference>
<accession>A0A3G3IH12</accession>
<dbReference type="GO" id="GO:0006313">
    <property type="term" value="P:DNA transposition"/>
    <property type="evidence" value="ECO:0007669"/>
    <property type="project" value="InterPro"/>
</dbReference>
<reference evidence="2 3" key="1">
    <citation type="submission" date="2016-10" db="EMBL/GenBank/DDBJ databases">
        <title>Complete genome of the TMA-utilizing, human hosted archaeon Methanomethylophilus alvus Gen. nov, sp. nov., strain Mx-05, derived from a pure culture.</title>
        <authorList>
            <person name="Brugere J.-F."/>
            <person name="Ben Hania W."/>
            <person name="Chaudhary P.P."/>
            <person name="Gaci N."/>
            <person name="Borrel G."/>
            <person name="Cao Van Tuat L."/>
            <person name="Fardeau M.-L."/>
            <person name="Harris H.M.B."/>
            <person name="O'Toole P.W."/>
            <person name="Ollivier B."/>
        </authorList>
    </citation>
    <scope>NUCLEOTIDE SEQUENCE [LARGE SCALE GENOMIC DNA]</scope>
    <source>
        <strain evidence="2 3">Mx-05</strain>
    </source>
</reference>
<evidence type="ECO:0000259" key="1">
    <source>
        <dbReference type="Pfam" id="PF01609"/>
    </source>
</evidence>
<gene>
    <name evidence="2" type="ORF">BKD89_03260</name>
</gene>
<dbReference type="NCBIfam" id="NF033559">
    <property type="entry name" value="transpos_IS1634"/>
    <property type="match status" value="1"/>
</dbReference>
<proteinExistence type="predicted"/>
<dbReference type="Proteomes" id="UP000273278">
    <property type="component" value="Chromosome"/>
</dbReference>
<dbReference type="AlphaFoldDB" id="A0A3G3IH12"/>
<dbReference type="EMBL" id="CP017686">
    <property type="protein sequence ID" value="AYQ54824.1"/>
    <property type="molecule type" value="Genomic_DNA"/>
</dbReference>
<dbReference type="Pfam" id="PF01609">
    <property type="entry name" value="DDE_Tnp_1"/>
    <property type="match status" value="1"/>
</dbReference>
<sequence>MPSIYYIERNGNKYAYQSTSKRVPGKKSPVTEKIYLGKVDPETGNIIPKENRTPPKEEYVKDYGSIAVLDKVQDDLGLFEDLKACFPDIAEKIMAAAISQCLEATPFSDIEYIIDGSTIAELYKLRGNLSSAAMSELSKELGQRLSSMDHFFTQRVKRSVDGKLILDLTSVSSYSDMKGYSEWGHNRDGEDLRQTGIALVTDGRGIPMVFSMLPGSIADSTVLESTVEYLEDLGCSGRFVMDRGFENAHNVNSLLQRNVLFTMPSNIREEPIKKLLTRAASDMKSSEAFRFHEGNTYKVAEYEVGVVSVDGKDEYIVEVPRNHKDSAAIDSRFATSRKFRAFVVFDPKKASNDLDAVMEMVSDIELKYENTKPRDPAKVYSKLPAFVRRYVDYSVDEEGFMHIERKQNSFTFADNRAGYFVMFASEGTTWEQMMSSYDVRDWVEKAFDVYKTDLDGSRSRTGNPDSARGRLFIKFIAMIMRIEVQNILRDHDKETLRTKNRKDSVNGKTVDELFRTLSTVSAIGFKGNWRLSHISKGAREAFRLFGLDEPKSGRISLS</sequence>
<feature type="domain" description="Transposase IS4-like" evidence="1">
    <location>
        <begin position="164"/>
        <end position="479"/>
    </location>
</feature>
<protein>
    <recommendedName>
        <fullName evidence="1">Transposase IS4-like domain-containing protein</fullName>
    </recommendedName>
</protein>
<dbReference type="InterPro" id="IPR002559">
    <property type="entry name" value="Transposase_11"/>
</dbReference>
<dbReference type="GO" id="GO:0003677">
    <property type="term" value="F:DNA binding"/>
    <property type="evidence" value="ECO:0007669"/>
    <property type="project" value="InterPro"/>
</dbReference>
<evidence type="ECO:0000313" key="2">
    <source>
        <dbReference type="EMBL" id="AYQ54824.1"/>
    </source>
</evidence>
<dbReference type="InterPro" id="IPR047654">
    <property type="entry name" value="IS1634_transpos"/>
</dbReference>
<dbReference type="PANTHER" id="PTHR34614:SF2">
    <property type="entry name" value="TRANSPOSASE IS4-LIKE DOMAIN-CONTAINING PROTEIN"/>
    <property type="match status" value="1"/>
</dbReference>
<dbReference type="GeneID" id="41321453"/>
<evidence type="ECO:0000313" key="3">
    <source>
        <dbReference type="Proteomes" id="UP000273278"/>
    </source>
</evidence>
<dbReference type="PANTHER" id="PTHR34614">
    <property type="match status" value="1"/>
</dbReference>
<organism evidence="2 3">
    <name type="scientific">Methanomethylophilus alvi</name>
    <dbReference type="NCBI Taxonomy" id="1291540"/>
    <lineage>
        <taxon>Archaea</taxon>
        <taxon>Methanobacteriati</taxon>
        <taxon>Thermoplasmatota</taxon>
        <taxon>Thermoplasmata</taxon>
        <taxon>Methanomassiliicoccales</taxon>
        <taxon>Methanomethylophilaceae</taxon>
        <taxon>Methanomethylophilus</taxon>
    </lineage>
</organism>
<name>A0A3G3IH12_9ARCH</name>